<dbReference type="AlphaFoldDB" id="A0AAN9XZ53"/>
<dbReference type="CDD" id="cd16990">
    <property type="entry name" value="ENTH_Epsin"/>
    <property type="match status" value="1"/>
</dbReference>
<dbReference type="InterPro" id="IPR008942">
    <property type="entry name" value="ENTH_VHS"/>
</dbReference>
<keyword evidence="5" id="KW-0677">Repeat</keyword>
<dbReference type="Gene3D" id="1.25.40.90">
    <property type="match status" value="1"/>
</dbReference>
<dbReference type="GO" id="GO:0005768">
    <property type="term" value="C:endosome"/>
    <property type="evidence" value="ECO:0007669"/>
    <property type="project" value="TreeGrafter"/>
</dbReference>
<proteinExistence type="inferred from homology"/>
<protein>
    <recommendedName>
        <fullName evidence="9">ENTH domain-containing protein</fullName>
    </recommendedName>
</protein>
<keyword evidence="11" id="KW-1185">Reference proteome</keyword>
<gene>
    <name evidence="10" type="ORF">V9T40_011011</name>
</gene>
<dbReference type="Proteomes" id="UP001367676">
    <property type="component" value="Unassembled WGS sequence"/>
</dbReference>
<dbReference type="Pfam" id="PF01417">
    <property type="entry name" value="ENTH"/>
    <property type="match status" value="1"/>
</dbReference>
<dbReference type="InterPro" id="IPR013809">
    <property type="entry name" value="ENTH"/>
</dbReference>
<dbReference type="GO" id="GO:0005886">
    <property type="term" value="C:plasma membrane"/>
    <property type="evidence" value="ECO:0007669"/>
    <property type="project" value="TreeGrafter"/>
</dbReference>
<dbReference type="PANTHER" id="PTHR12276">
    <property type="entry name" value="EPSIN/ENT-RELATED"/>
    <property type="match status" value="1"/>
</dbReference>
<feature type="compositionally biased region" description="Polar residues" evidence="8">
    <location>
        <begin position="333"/>
        <end position="344"/>
    </location>
</feature>
<evidence type="ECO:0000256" key="1">
    <source>
        <dbReference type="ARBA" id="ARBA00004496"/>
    </source>
</evidence>
<feature type="compositionally biased region" description="Low complexity" evidence="8">
    <location>
        <begin position="345"/>
        <end position="376"/>
    </location>
</feature>
<dbReference type="EMBL" id="JBBCAQ010000037">
    <property type="protein sequence ID" value="KAK7573820.1"/>
    <property type="molecule type" value="Genomic_DNA"/>
</dbReference>
<dbReference type="FunFam" id="1.25.40.90:FF:000002">
    <property type="entry name" value="epsin-2 isoform X1"/>
    <property type="match status" value="1"/>
</dbReference>
<evidence type="ECO:0000256" key="5">
    <source>
        <dbReference type="ARBA" id="ARBA00022737"/>
    </source>
</evidence>
<evidence type="ECO:0000256" key="4">
    <source>
        <dbReference type="ARBA" id="ARBA00022553"/>
    </source>
</evidence>
<comment type="caution">
    <text evidence="10">The sequence shown here is derived from an EMBL/GenBank/DDBJ whole genome shotgun (WGS) entry which is preliminary data.</text>
</comment>
<feature type="coiled-coil region" evidence="7">
    <location>
        <begin position="130"/>
        <end position="160"/>
    </location>
</feature>
<dbReference type="GO" id="GO:0006897">
    <property type="term" value="P:endocytosis"/>
    <property type="evidence" value="ECO:0007669"/>
    <property type="project" value="TreeGrafter"/>
</dbReference>
<keyword evidence="6" id="KW-0446">Lipid-binding</keyword>
<name>A0AAN9XZ53_9HEMI</name>
<feature type="compositionally biased region" description="Pro residues" evidence="8">
    <location>
        <begin position="564"/>
        <end position="574"/>
    </location>
</feature>
<evidence type="ECO:0000256" key="8">
    <source>
        <dbReference type="SAM" id="MobiDB-lite"/>
    </source>
</evidence>
<keyword evidence="4" id="KW-0597">Phosphoprotein</keyword>
<feature type="domain" description="ENTH" evidence="9">
    <location>
        <begin position="20"/>
        <end position="151"/>
    </location>
</feature>
<feature type="compositionally biased region" description="Polar residues" evidence="8">
    <location>
        <begin position="536"/>
        <end position="545"/>
    </location>
</feature>
<keyword evidence="7" id="KW-0175">Coiled coil</keyword>
<evidence type="ECO:0000256" key="3">
    <source>
        <dbReference type="ARBA" id="ARBA00022490"/>
    </source>
</evidence>
<evidence type="ECO:0000313" key="11">
    <source>
        <dbReference type="Proteomes" id="UP001367676"/>
    </source>
</evidence>
<dbReference type="SMART" id="SM00726">
    <property type="entry name" value="UIM"/>
    <property type="match status" value="2"/>
</dbReference>
<organism evidence="10 11">
    <name type="scientific">Parthenolecanium corni</name>
    <dbReference type="NCBI Taxonomy" id="536013"/>
    <lineage>
        <taxon>Eukaryota</taxon>
        <taxon>Metazoa</taxon>
        <taxon>Ecdysozoa</taxon>
        <taxon>Arthropoda</taxon>
        <taxon>Hexapoda</taxon>
        <taxon>Insecta</taxon>
        <taxon>Pterygota</taxon>
        <taxon>Neoptera</taxon>
        <taxon>Paraneoptera</taxon>
        <taxon>Hemiptera</taxon>
        <taxon>Sternorrhyncha</taxon>
        <taxon>Coccoidea</taxon>
        <taxon>Coccidae</taxon>
        <taxon>Parthenolecanium</taxon>
    </lineage>
</organism>
<dbReference type="SUPFAM" id="SSF48464">
    <property type="entry name" value="ENTH/VHS domain"/>
    <property type="match status" value="1"/>
</dbReference>
<evidence type="ECO:0000313" key="10">
    <source>
        <dbReference type="EMBL" id="KAK7573820.1"/>
    </source>
</evidence>
<feature type="region of interest" description="Disordered" evidence="8">
    <location>
        <begin position="306"/>
        <end position="419"/>
    </location>
</feature>
<comment type="subcellular location">
    <subcellularLocation>
        <location evidence="1">Cytoplasm</location>
    </subcellularLocation>
</comment>
<evidence type="ECO:0000256" key="2">
    <source>
        <dbReference type="ARBA" id="ARBA00010130"/>
    </source>
</evidence>
<evidence type="ECO:0000259" key="9">
    <source>
        <dbReference type="PROSITE" id="PS50942"/>
    </source>
</evidence>
<feature type="region of interest" description="Disordered" evidence="8">
    <location>
        <begin position="503"/>
        <end position="574"/>
    </location>
</feature>
<reference evidence="10 11" key="1">
    <citation type="submission" date="2024-03" db="EMBL/GenBank/DDBJ databases">
        <title>Adaptation during the transition from Ophiocordyceps entomopathogen to insect associate is accompanied by gene loss and intensified selection.</title>
        <authorList>
            <person name="Ward C.M."/>
            <person name="Onetto C.A."/>
            <person name="Borneman A.R."/>
        </authorList>
    </citation>
    <scope>NUCLEOTIDE SEQUENCE [LARGE SCALE GENOMIC DNA]</scope>
    <source>
        <strain evidence="10">AWRI1</strain>
        <tissue evidence="10">Single Adult Female</tissue>
    </source>
</reference>
<feature type="coiled-coil region" evidence="7">
    <location>
        <begin position="4"/>
        <end position="38"/>
    </location>
</feature>
<accession>A0AAN9XZ53</accession>
<dbReference type="PROSITE" id="PS50942">
    <property type="entry name" value="ENTH"/>
    <property type="match status" value="1"/>
</dbReference>
<dbReference type="GO" id="GO:0030276">
    <property type="term" value="F:clathrin binding"/>
    <property type="evidence" value="ECO:0007669"/>
    <property type="project" value="TreeGrafter"/>
</dbReference>
<dbReference type="GO" id="GO:0005543">
    <property type="term" value="F:phospholipid binding"/>
    <property type="evidence" value="ECO:0007669"/>
    <property type="project" value="TreeGrafter"/>
</dbReference>
<evidence type="ECO:0000256" key="7">
    <source>
        <dbReference type="SAM" id="Coils"/>
    </source>
</evidence>
<dbReference type="PANTHER" id="PTHR12276:SF115">
    <property type="entry name" value="FI19443P1"/>
    <property type="match status" value="1"/>
</dbReference>
<comment type="similarity">
    <text evidence="2">Belongs to the epsin family.</text>
</comment>
<keyword evidence="3" id="KW-0963">Cytoplasm</keyword>
<sequence>MRRREELQVNVAGLRRNIKNLAHNYSDAQVKVREATSNDHWGPSSTLMSEIAGLTYNVVAFTEIMQMIWKRLNDHGKNWRHVYKALLLLEYLIKTGSEKVAQQCKENIYAINTLRDFQYFEDSKDPGLNVREKAKQLVALLKDEERLRNERAKALKAKERFAQAASAFGSDIAQSRESQSWAACSSTENQTPCKQVFHFRAISSTYLLVISFAANNFKMFRFSENLTAEIECARPQTAGEEELQLQLALAMSREEAEQEEQKRRSDDVRLQLALTQSEKEFKQHAQPASHLADLLEIDPHIRLDSQPPLVDPWGMPISAPTTMAPSIPRSRNDPWSTTSSPSLISATPSPVTPSNSNTSPDPWAPSSSSHPSTSHSRSAEDPWRTMSPRNESGPSSGTPPVPSLPTKNADPWAPQSSGNVADEDEFAAISNRTSSNRQNGSCVSPDMFDLSGIENGLVQSGAASNANKNGQNALNNLRKTPQSFLGENSSLVNLDKLITTPAVPPLPVASQKPSTANPFGGLTGPANNPTPGPSLYSKQFTTAPTFQGDPFQPVQPRTTTLPQPLMPQPNPFLS</sequence>
<dbReference type="PROSITE" id="PS50330">
    <property type="entry name" value="UIM"/>
    <property type="match status" value="1"/>
</dbReference>
<dbReference type="SMART" id="SM00273">
    <property type="entry name" value="ENTH"/>
    <property type="match status" value="1"/>
</dbReference>
<dbReference type="GO" id="GO:0030125">
    <property type="term" value="C:clathrin vesicle coat"/>
    <property type="evidence" value="ECO:0007669"/>
    <property type="project" value="TreeGrafter"/>
</dbReference>
<dbReference type="InterPro" id="IPR003903">
    <property type="entry name" value="UIM_dom"/>
</dbReference>
<feature type="compositionally biased region" description="Low complexity" evidence="8">
    <location>
        <begin position="552"/>
        <end position="563"/>
    </location>
</feature>
<evidence type="ECO:0000256" key="6">
    <source>
        <dbReference type="ARBA" id="ARBA00023121"/>
    </source>
</evidence>